<dbReference type="PROSITE" id="PS51318">
    <property type="entry name" value="TAT"/>
    <property type="match status" value="1"/>
</dbReference>
<proteinExistence type="predicted"/>
<evidence type="ECO:0000313" key="1">
    <source>
        <dbReference type="EMBL" id="MFC6823760.1"/>
    </source>
</evidence>
<dbReference type="EMBL" id="JBHSXH010000005">
    <property type="protein sequence ID" value="MFC6823760.1"/>
    <property type="molecule type" value="Genomic_DNA"/>
</dbReference>
<name>A0ABD5TT33_9EURY</name>
<protein>
    <submittedName>
        <fullName evidence="1">Uncharacterized protein</fullName>
    </submittedName>
</protein>
<organism evidence="1 2">
    <name type="scientific">Halopelagius fulvigenes</name>
    <dbReference type="NCBI Taxonomy" id="1198324"/>
    <lineage>
        <taxon>Archaea</taxon>
        <taxon>Methanobacteriati</taxon>
        <taxon>Methanobacteriota</taxon>
        <taxon>Stenosarchaea group</taxon>
        <taxon>Halobacteria</taxon>
        <taxon>Halobacteriales</taxon>
        <taxon>Haloferacaceae</taxon>
    </lineage>
</organism>
<dbReference type="InterPro" id="IPR006311">
    <property type="entry name" value="TAT_signal"/>
</dbReference>
<dbReference type="Proteomes" id="UP001596408">
    <property type="component" value="Unassembled WGS sequence"/>
</dbReference>
<accession>A0ABD5TT33</accession>
<gene>
    <name evidence="1" type="ORF">ACFQEV_01915</name>
</gene>
<dbReference type="AlphaFoldDB" id="A0ABD5TT33"/>
<reference evidence="1 2" key="1">
    <citation type="journal article" date="2019" name="Int. J. Syst. Evol. Microbiol.">
        <title>The Global Catalogue of Microorganisms (GCM) 10K type strain sequencing project: providing services to taxonomists for standard genome sequencing and annotation.</title>
        <authorList>
            <consortium name="The Broad Institute Genomics Platform"/>
            <consortium name="The Broad Institute Genome Sequencing Center for Infectious Disease"/>
            <person name="Wu L."/>
            <person name="Ma J."/>
        </authorList>
    </citation>
    <scope>NUCLEOTIDE SEQUENCE [LARGE SCALE GENOMIC DNA]</scope>
    <source>
        <strain evidence="1 2">YIM 94188</strain>
    </source>
</reference>
<dbReference type="RefSeq" id="WP_379692237.1">
    <property type="nucleotide sequence ID" value="NZ_JBHSXH010000005.1"/>
</dbReference>
<evidence type="ECO:0000313" key="2">
    <source>
        <dbReference type="Proteomes" id="UP001596408"/>
    </source>
</evidence>
<keyword evidence="2" id="KW-1185">Reference proteome</keyword>
<sequence>MDNKKKSRRSVLKLTGATAIGSTFIGTSAAASSNKKKSDETINTDFNPNNESEVINFLTQLSDFSVDEQRSIFENELNKEQQQAVIEGLQPHDVEVKLIQSEPVVSISSIGYRTQKAVYEVTTRDAAGKNLWRFAHRCIWDYNGSKVRNISSTPIGQTNSPYWSYEGASGNVDNRNTYFIANKQGRFKFCPFQIGCVASDEPMIEIRGQADGTDTANSNFD</sequence>
<comment type="caution">
    <text evidence="1">The sequence shown here is derived from an EMBL/GenBank/DDBJ whole genome shotgun (WGS) entry which is preliminary data.</text>
</comment>